<keyword evidence="2" id="KW-1185">Reference proteome</keyword>
<dbReference type="Proteomes" id="UP000286594">
    <property type="component" value="Unassembled WGS sequence"/>
</dbReference>
<protein>
    <submittedName>
        <fullName evidence="1">DUF2793 domain-containing protein</fullName>
    </submittedName>
</protein>
<sequence length="347" mass="35732">MTDTTANLELPRILPAQAQKHVTHNEALQLLDAAVQLVVQGFDAVAPPETGSEGEVWALGAGPTGAWDGQAGKLAFRTETGWLFLTPRAGWRAWGRTEADLRIWHGDGWVSLFTGRAGLGINTGFDAVNRLSVAAAATLLTHDGAGHQLKINKAAAGNTASLLFQSGWSGRAEMGLAGNNDFSVKVSADGTSWVTGLTISAGGIAALPSGATIGGTRAYARGNVLGAVAQAAGVPTGALIERGSNANGEYVRFADGTQICTYSAVGAAGPITTAEGAIWKSTEYSWTFPASFAATGNLAVNGSLRTSAAAWLKVRVSGISSASVMLFAATSNANTFTVDFSAIGRWY</sequence>
<dbReference type="InterPro" id="IPR021251">
    <property type="entry name" value="DUF2793"/>
</dbReference>
<dbReference type="EMBL" id="SAVB01000008">
    <property type="protein sequence ID" value="RWR49840.1"/>
    <property type="molecule type" value="Genomic_DNA"/>
</dbReference>
<comment type="caution">
    <text evidence="1">The sequence shown here is derived from an EMBL/GenBank/DDBJ whole genome shotgun (WGS) entry which is preliminary data.</text>
</comment>
<reference evidence="1 2" key="1">
    <citation type="submission" date="2019-01" db="EMBL/GenBank/DDBJ databases">
        <title>Sinorhodobacter populi sp. nov. isolated from the symptomatic bark tissue of Populus euramericana canker.</title>
        <authorList>
            <person name="Xu G."/>
        </authorList>
    </citation>
    <scope>NUCLEOTIDE SEQUENCE [LARGE SCALE GENOMIC DNA]</scope>
    <source>
        <strain evidence="1 2">CCTCC AB2012026</strain>
    </source>
</reference>
<name>A0A443LKW8_9RHOB</name>
<accession>A0A443LKW8</accession>
<gene>
    <name evidence="1" type="ORF">EOW65_07750</name>
</gene>
<organism evidence="1 2">
    <name type="scientific">Paenirhodobacter ferrireducens</name>
    <dbReference type="NCBI Taxonomy" id="1215032"/>
    <lineage>
        <taxon>Bacteria</taxon>
        <taxon>Pseudomonadati</taxon>
        <taxon>Pseudomonadota</taxon>
        <taxon>Alphaproteobacteria</taxon>
        <taxon>Rhodobacterales</taxon>
        <taxon>Rhodobacter group</taxon>
        <taxon>Paenirhodobacter</taxon>
    </lineage>
</organism>
<dbReference type="OrthoDB" id="564699at2"/>
<evidence type="ECO:0000313" key="1">
    <source>
        <dbReference type="EMBL" id="RWR49840.1"/>
    </source>
</evidence>
<evidence type="ECO:0000313" key="2">
    <source>
        <dbReference type="Proteomes" id="UP000286594"/>
    </source>
</evidence>
<dbReference type="Pfam" id="PF10983">
    <property type="entry name" value="DUF2793"/>
    <property type="match status" value="1"/>
</dbReference>
<dbReference type="AlphaFoldDB" id="A0A443LKW8"/>
<dbReference type="RefSeq" id="WP_128148397.1">
    <property type="nucleotide sequence ID" value="NZ_SAVB01000008.1"/>
</dbReference>
<proteinExistence type="predicted"/>